<organism evidence="2 3">
    <name type="scientific">Protaetiibacter larvae</name>
    <dbReference type="NCBI Taxonomy" id="2592654"/>
    <lineage>
        <taxon>Bacteria</taxon>
        <taxon>Bacillati</taxon>
        <taxon>Actinomycetota</taxon>
        <taxon>Actinomycetes</taxon>
        <taxon>Micrococcales</taxon>
        <taxon>Microbacteriaceae</taxon>
        <taxon>Protaetiibacter</taxon>
    </lineage>
</organism>
<accession>A0A5C1YB99</accession>
<dbReference type="Gene3D" id="2.60.120.10">
    <property type="entry name" value="Jelly Rolls"/>
    <property type="match status" value="1"/>
</dbReference>
<reference evidence="2 3" key="1">
    <citation type="submission" date="2019-09" db="EMBL/GenBank/DDBJ databases">
        <title>Genome sequencing of strain KACC 19322.</title>
        <authorList>
            <person name="Heo J."/>
            <person name="Kim S.-J."/>
            <person name="Kim J.-S."/>
            <person name="Hong S.-B."/>
            <person name="Kwon S.-W."/>
        </authorList>
    </citation>
    <scope>NUCLEOTIDE SEQUENCE [LARGE SCALE GENOMIC DNA]</scope>
    <source>
        <strain evidence="2 3">KACC 19322</strain>
    </source>
</reference>
<dbReference type="Proteomes" id="UP000322159">
    <property type="component" value="Chromosome"/>
</dbReference>
<dbReference type="InterPro" id="IPR014710">
    <property type="entry name" value="RmlC-like_jellyroll"/>
</dbReference>
<protein>
    <submittedName>
        <fullName evidence="2">Cupin domain-containing protein</fullName>
    </submittedName>
</protein>
<dbReference type="InterPro" id="IPR013096">
    <property type="entry name" value="Cupin_2"/>
</dbReference>
<evidence type="ECO:0000313" key="2">
    <source>
        <dbReference type="EMBL" id="QEO10545.1"/>
    </source>
</evidence>
<dbReference type="InterPro" id="IPR011051">
    <property type="entry name" value="RmlC_Cupin_sf"/>
</dbReference>
<dbReference type="OrthoDB" id="5243694at2"/>
<dbReference type="KEGG" id="lyk:FLP23_11370"/>
<dbReference type="Pfam" id="PF07883">
    <property type="entry name" value="Cupin_2"/>
    <property type="match status" value="1"/>
</dbReference>
<dbReference type="SUPFAM" id="SSF51182">
    <property type="entry name" value="RmlC-like cupins"/>
    <property type="match status" value="1"/>
</dbReference>
<evidence type="ECO:0000259" key="1">
    <source>
        <dbReference type="Pfam" id="PF07883"/>
    </source>
</evidence>
<gene>
    <name evidence="2" type="ORF">FLP23_11370</name>
</gene>
<proteinExistence type="predicted"/>
<dbReference type="AlphaFoldDB" id="A0A5C1YB99"/>
<evidence type="ECO:0000313" key="3">
    <source>
        <dbReference type="Proteomes" id="UP000322159"/>
    </source>
</evidence>
<dbReference type="EMBL" id="CP043504">
    <property type="protein sequence ID" value="QEO10545.1"/>
    <property type="molecule type" value="Genomic_DNA"/>
</dbReference>
<name>A0A5C1YB99_9MICO</name>
<keyword evidence="3" id="KW-1185">Reference proteome</keyword>
<feature type="domain" description="Cupin type-2" evidence="1">
    <location>
        <begin position="50"/>
        <end position="118"/>
    </location>
</feature>
<dbReference type="RefSeq" id="WP_149325962.1">
    <property type="nucleotide sequence ID" value="NZ_CP043504.1"/>
</dbReference>
<sequence length="142" mass="16032">MSDYQVLQIGGLDEWRGHYGGFRPSTSRDGRRVVDHELSMQYIGLTANALEPGEEAGYWHVHSRIEELYVFLEGLGQMGLDDDVVDVGPGTVIRVGQGVWRSWRCDAASPGELRWLCIRAGGSELPEFPDDSTRDVERPWPW</sequence>